<keyword evidence="1" id="KW-1133">Transmembrane helix</keyword>
<accession>A0ABZ0BBQ7</accession>
<dbReference type="Gene3D" id="2.60.120.1440">
    <property type="match status" value="1"/>
</dbReference>
<proteinExistence type="predicted"/>
<reference evidence="4 5" key="1">
    <citation type="submission" date="2023-09" db="EMBL/GenBank/DDBJ databases">
        <authorList>
            <person name="Rey-Velasco X."/>
        </authorList>
    </citation>
    <scope>NUCLEOTIDE SEQUENCE [LARGE SCALE GENOMIC DNA]</scope>
    <source>
        <strain evidence="4 5">W311</strain>
    </source>
</reference>
<name>A0ABZ0BBQ7_9SPHN</name>
<dbReference type="Gene3D" id="3.55.50.30">
    <property type="match status" value="1"/>
</dbReference>
<dbReference type="InterPro" id="IPR012373">
    <property type="entry name" value="Ferrdict_sens_TM"/>
</dbReference>
<keyword evidence="1" id="KW-0812">Transmembrane</keyword>
<dbReference type="InterPro" id="IPR032623">
    <property type="entry name" value="FecR_N"/>
</dbReference>
<evidence type="ECO:0000256" key="1">
    <source>
        <dbReference type="SAM" id="Phobius"/>
    </source>
</evidence>
<dbReference type="InterPro" id="IPR006860">
    <property type="entry name" value="FecR"/>
</dbReference>
<keyword evidence="5" id="KW-1185">Reference proteome</keyword>
<evidence type="ECO:0000259" key="2">
    <source>
        <dbReference type="Pfam" id="PF04773"/>
    </source>
</evidence>
<organism evidence="4 5">
    <name type="scientific">Stakelama saccharophila</name>
    <dbReference type="NCBI Taxonomy" id="3075605"/>
    <lineage>
        <taxon>Bacteria</taxon>
        <taxon>Pseudomonadati</taxon>
        <taxon>Pseudomonadota</taxon>
        <taxon>Alphaproteobacteria</taxon>
        <taxon>Sphingomonadales</taxon>
        <taxon>Sphingomonadaceae</taxon>
        <taxon>Stakelama</taxon>
    </lineage>
</organism>
<dbReference type="Proteomes" id="UP001302249">
    <property type="component" value="Chromosome"/>
</dbReference>
<dbReference type="PIRSF" id="PIRSF018266">
    <property type="entry name" value="FecR"/>
    <property type="match status" value="1"/>
</dbReference>
<dbReference type="PANTHER" id="PTHR30273:SF2">
    <property type="entry name" value="PROTEIN FECR"/>
    <property type="match status" value="1"/>
</dbReference>
<dbReference type="Pfam" id="PF04773">
    <property type="entry name" value="FecR"/>
    <property type="match status" value="1"/>
</dbReference>
<evidence type="ECO:0000313" key="4">
    <source>
        <dbReference type="EMBL" id="WNO54690.1"/>
    </source>
</evidence>
<feature type="domain" description="FecR protein" evidence="2">
    <location>
        <begin position="116"/>
        <end position="207"/>
    </location>
</feature>
<dbReference type="EMBL" id="CP135076">
    <property type="protein sequence ID" value="WNO54690.1"/>
    <property type="molecule type" value="Genomic_DNA"/>
</dbReference>
<protein>
    <submittedName>
        <fullName evidence="4">FecR domain-containing protein</fullName>
    </submittedName>
</protein>
<dbReference type="Pfam" id="PF16220">
    <property type="entry name" value="DUF4880"/>
    <property type="match status" value="1"/>
</dbReference>
<evidence type="ECO:0000313" key="5">
    <source>
        <dbReference type="Proteomes" id="UP001302249"/>
    </source>
</evidence>
<keyword evidence="1" id="KW-0472">Membrane</keyword>
<gene>
    <name evidence="4" type="ORF">RPR59_05415</name>
</gene>
<dbReference type="PANTHER" id="PTHR30273">
    <property type="entry name" value="PERIPLASMIC SIGNAL SENSOR AND SIGMA FACTOR ACTIVATOR FECR-RELATED"/>
    <property type="match status" value="1"/>
</dbReference>
<sequence>MKAIQPEPYSGAVRETARRWAIRVRDPDFSDWEDFTRWLEEDPDHAGAYDVACDTDEAIAALFAVEDREAIPLAAPIADRRSRPAWRRIAFGGGAAAMLAAVLGYSAWDGGAPARTIETRPGVQRTMTLADGSRIILNGDTRLILDPDTPRLATLASGEAIFRVRHDADAPFVVKVAGARLVDVGTTFDVTTGDAGALRVAVAEGAVLYNPKAEAVRLDAGMEMRVTGDQIIVRDVAAADIGSWRHGMLVFHEAPIAEVADALERSLGVSVQVSPDLASTPFTGTLAVTGDRAHAVERLAPLLGASARRSGDGWMLFRSNSAQP</sequence>
<dbReference type="RefSeq" id="WP_313917464.1">
    <property type="nucleotide sequence ID" value="NZ_CP135076.1"/>
</dbReference>
<evidence type="ECO:0000259" key="3">
    <source>
        <dbReference type="Pfam" id="PF16220"/>
    </source>
</evidence>
<feature type="transmembrane region" description="Helical" evidence="1">
    <location>
        <begin position="89"/>
        <end position="108"/>
    </location>
</feature>
<feature type="domain" description="FecR N-terminal" evidence="3">
    <location>
        <begin position="16"/>
        <end position="53"/>
    </location>
</feature>